<dbReference type="PRINTS" id="PR00368">
    <property type="entry name" value="FADPNR"/>
</dbReference>
<comment type="cofactor">
    <cofactor evidence="1">
        <name>FAD</name>
        <dbReference type="ChEBI" id="CHEBI:57692"/>
    </cofactor>
</comment>
<organism evidence="7 8">
    <name type="scientific">Tsukamurella asaccharolytica</name>
    <dbReference type="NCBI Taxonomy" id="2592067"/>
    <lineage>
        <taxon>Bacteria</taxon>
        <taxon>Bacillati</taxon>
        <taxon>Actinomycetota</taxon>
        <taxon>Actinomycetes</taxon>
        <taxon>Mycobacteriales</taxon>
        <taxon>Tsukamurellaceae</taxon>
        <taxon>Tsukamurella</taxon>
    </lineage>
</organism>
<dbReference type="GO" id="GO:0005737">
    <property type="term" value="C:cytoplasm"/>
    <property type="evidence" value="ECO:0007669"/>
    <property type="project" value="TreeGrafter"/>
</dbReference>
<dbReference type="SUPFAM" id="SSF51905">
    <property type="entry name" value="FAD/NAD(P)-binding domain"/>
    <property type="match status" value="2"/>
</dbReference>
<keyword evidence="3" id="KW-0274">FAD</keyword>
<sequence length="387" mass="40562">MRSVAIVGGSLAGLCAGRALREQGFDGAITVIGDEVHRPYDRPPLSKDFMLGTIDYSDLSLETDSEPDLQWVLGRRAVRLDAGAAEIELDDGSRIGADGVVLATGARARPFPGPEMAGVHVLRTLDDALALRAELQPGARLAVIGAGFIGAEVASTARKLGVEVTVIEAAEVPLAGPLGPMLGAALSRVHGDNRVTLHCGTGVAELTGTDRVTGVALVDGRHVPADVVLVGIGAIPNVEWLHGGPVAVENGVRCDSRGATSVPQVVAVGDCASWYDPFLCRQHRVEHWTGAMERPSIAVATLLAGAASGVGAAPAKPPYFWSEQYGKRIQFAGYSHLADEVTIDLGAIDTLEFLAVYRRGGTPVAALGVNQPREFTRVRRTLAPLSR</sequence>
<keyword evidence="4" id="KW-0560">Oxidoreductase</keyword>
<dbReference type="EMBL" id="VIGW01000015">
    <property type="protein sequence ID" value="TWS17945.1"/>
    <property type="molecule type" value="Genomic_DNA"/>
</dbReference>
<evidence type="ECO:0000256" key="4">
    <source>
        <dbReference type="ARBA" id="ARBA00023002"/>
    </source>
</evidence>
<dbReference type="RefSeq" id="WP_146563732.1">
    <property type="nucleotide sequence ID" value="NZ_VIGW01000015.1"/>
</dbReference>
<proteinExistence type="predicted"/>
<dbReference type="InterPro" id="IPR050446">
    <property type="entry name" value="FAD-oxidoreductase/Apoptosis"/>
</dbReference>
<dbReference type="Proteomes" id="UP000317291">
    <property type="component" value="Unassembled WGS sequence"/>
</dbReference>
<evidence type="ECO:0000256" key="3">
    <source>
        <dbReference type="ARBA" id="ARBA00022827"/>
    </source>
</evidence>
<dbReference type="Gene3D" id="3.30.390.30">
    <property type="match status" value="1"/>
</dbReference>
<comment type="caution">
    <text evidence="7">The sequence shown here is derived from an EMBL/GenBank/DDBJ whole genome shotgun (WGS) entry which is preliminary data.</text>
</comment>
<reference evidence="7 8" key="1">
    <citation type="submission" date="2019-06" db="EMBL/GenBank/DDBJ databases">
        <title>Tsukamurella conjunctivitidis sp. nov., Tsukamurella assacharolytica sp. nov. and Tsukamurella sputae sp. nov. isolated from patients with conjunctivitis, bacteraemia (lymphoma) and respiratory infection (sputum) in Hong Kong.</title>
        <authorList>
            <person name="Teng J.L.L."/>
            <person name="Lee H.H."/>
            <person name="Fong J.Y.H."/>
            <person name="Fok K.M.N."/>
            <person name="Lau S.K.P."/>
            <person name="Woo P.C.Y."/>
        </authorList>
    </citation>
    <scope>NUCLEOTIDE SEQUENCE [LARGE SCALE GENOMIC DNA]</scope>
    <source>
        <strain evidence="7 8">HKU71</strain>
    </source>
</reference>
<evidence type="ECO:0000259" key="5">
    <source>
        <dbReference type="Pfam" id="PF07992"/>
    </source>
</evidence>
<dbReference type="Pfam" id="PF14759">
    <property type="entry name" value="Reductase_C"/>
    <property type="match status" value="1"/>
</dbReference>
<dbReference type="InterPro" id="IPR028202">
    <property type="entry name" value="Reductase_C"/>
</dbReference>
<name>A0A5C5R6Z1_9ACTN</name>
<feature type="domain" description="Reductase C-terminal" evidence="6">
    <location>
        <begin position="319"/>
        <end position="383"/>
    </location>
</feature>
<evidence type="ECO:0000259" key="6">
    <source>
        <dbReference type="Pfam" id="PF14759"/>
    </source>
</evidence>
<gene>
    <name evidence="7" type="ORF">FK529_17815</name>
</gene>
<dbReference type="InterPro" id="IPR023753">
    <property type="entry name" value="FAD/NAD-binding_dom"/>
</dbReference>
<dbReference type="OrthoDB" id="4213189at2"/>
<dbReference type="PANTHER" id="PTHR43557:SF2">
    <property type="entry name" value="RIESKE DOMAIN-CONTAINING PROTEIN-RELATED"/>
    <property type="match status" value="1"/>
</dbReference>
<dbReference type="PRINTS" id="PR00469">
    <property type="entry name" value="PNDRDTASEII"/>
</dbReference>
<dbReference type="PANTHER" id="PTHR43557">
    <property type="entry name" value="APOPTOSIS-INDUCING FACTOR 1"/>
    <property type="match status" value="1"/>
</dbReference>
<protein>
    <submittedName>
        <fullName evidence="7">Oxidoreductase</fullName>
    </submittedName>
</protein>
<evidence type="ECO:0000256" key="2">
    <source>
        <dbReference type="ARBA" id="ARBA00022630"/>
    </source>
</evidence>
<evidence type="ECO:0000313" key="8">
    <source>
        <dbReference type="Proteomes" id="UP000317291"/>
    </source>
</evidence>
<dbReference type="AlphaFoldDB" id="A0A5C5R6Z1"/>
<dbReference type="Pfam" id="PF07992">
    <property type="entry name" value="Pyr_redox_2"/>
    <property type="match status" value="1"/>
</dbReference>
<feature type="domain" description="FAD/NAD(P)-binding" evidence="5">
    <location>
        <begin position="3"/>
        <end position="293"/>
    </location>
</feature>
<keyword evidence="8" id="KW-1185">Reference proteome</keyword>
<keyword evidence="2" id="KW-0285">Flavoprotein</keyword>
<dbReference type="Gene3D" id="3.50.50.60">
    <property type="entry name" value="FAD/NAD(P)-binding domain"/>
    <property type="match status" value="2"/>
</dbReference>
<dbReference type="InterPro" id="IPR016156">
    <property type="entry name" value="FAD/NAD-linked_Rdtase_dimer_sf"/>
</dbReference>
<dbReference type="GO" id="GO:0016651">
    <property type="term" value="F:oxidoreductase activity, acting on NAD(P)H"/>
    <property type="evidence" value="ECO:0007669"/>
    <property type="project" value="TreeGrafter"/>
</dbReference>
<evidence type="ECO:0000256" key="1">
    <source>
        <dbReference type="ARBA" id="ARBA00001974"/>
    </source>
</evidence>
<dbReference type="SUPFAM" id="SSF55424">
    <property type="entry name" value="FAD/NAD-linked reductases, dimerisation (C-terminal) domain"/>
    <property type="match status" value="1"/>
</dbReference>
<accession>A0A5C5R6Z1</accession>
<dbReference type="InterPro" id="IPR036188">
    <property type="entry name" value="FAD/NAD-bd_sf"/>
</dbReference>
<evidence type="ECO:0000313" key="7">
    <source>
        <dbReference type="EMBL" id="TWS17945.1"/>
    </source>
</evidence>